<protein>
    <recommendedName>
        <fullName evidence="7">IRF tryptophan pentad repeat domain-containing protein</fullName>
    </recommendedName>
</protein>
<evidence type="ECO:0000256" key="6">
    <source>
        <dbReference type="ARBA" id="ARBA00023242"/>
    </source>
</evidence>
<dbReference type="STRING" id="7868.ENSCMIP00000010419"/>
<dbReference type="OMA" id="SKIFEAW"/>
<keyword evidence="3" id="KW-0238">DNA-binding</keyword>
<evidence type="ECO:0000256" key="5">
    <source>
        <dbReference type="ARBA" id="ARBA00023163"/>
    </source>
</evidence>
<dbReference type="FunFam" id="1.10.10.10:FF:000041">
    <property type="entry name" value="Interferon regulatory factor 4"/>
    <property type="match status" value="1"/>
</dbReference>
<dbReference type="Ensembl" id="ENSCMIT00000010691.1">
    <property type="protein sequence ID" value="ENSCMIP00000010419.1"/>
    <property type="gene ID" value="ENSCMIG00000005504.1"/>
</dbReference>
<reference evidence="8" key="4">
    <citation type="submission" date="2025-08" db="UniProtKB">
        <authorList>
            <consortium name="Ensembl"/>
        </authorList>
    </citation>
    <scope>IDENTIFICATION</scope>
</reference>
<evidence type="ECO:0000256" key="3">
    <source>
        <dbReference type="ARBA" id="ARBA00023125"/>
    </source>
</evidence>
<feature type="domain" description="IRF tryptophan pentad repeat" evidence="7">
    <location>
        <begin position="5"/>
        <end position="111"/>
    </location>
</feature>
<dbReference type="Pfam" id="PF00605">
    <property type="entry name" value="IRF"/>
    <property type="match status" value="1"/>
</dbReference>
<dbReference type="PRINTS" id="PR00267">
    <property type="entry name" value="INTFRNREGFCT"/>
</dbReference>
<dbReference type="InterPro" id="IPR036390">
    <property type="entry name" value="WH_DNA-bd_sf"/>
</dbReference>
<dbReference type="InterPro" id="IPR036388">
    <property type="entry name" value="WH-like_DNA-bd_sf"/>
</dbReference>
<evidence type="ECO:0000256" key="4">
    <source>
        <dbReference type="ARBA" id="ARBA00023159"/>
    </source>
</evidence>
<dbReference type="PANTHER" id="PTHR11949:SF1">
    <property type="entry name" value="INTERFERON REGULATORY FACTOR 3"/>
    <property type="match status" value="1"/>
</dbReference>
<dbReference type="PROSITE" id="PS51507">
    <property type="entry name" value="IRF_2"/>
    <property type="match status" value="1"/>
</dbReference>
<organism evidence="8 9">
    <name type="scientific">Callorhinchus milii</name>
    <name type="common">Ghost shark</name>
    <dbReference type="NCBI Taxonomy" id="7868"/>
    <lineage>
        <taxon>Eukaryota</taxon>
        <taxon>Metazoa</taxon>
        <taxon>Chordata</taxon>
        <taxon>Craniata</taxon>
        <taxon>Vertebrata</taxon>
        <taxon>Chondrichthyes</taxon>
        <taxon>Holocephali</taxon>
        <taxon>Chimaeriformes</taxon>
        <taxon>Callorhinchidae</taxon>
        <taxon>Callorhinchus</taxon>
    </lineage>
</organism>
<evidence type="ECO:0000256" key="2">
    <source>
        <dbReference type="ARBA" id="ARBA00023015"/>
    </source>
</evidence>
<dbReference type="InterPro" id="IPR001346">
    <property type="entry name" value="Interferon_reg_fact_DNA-bd_dom"/>
</dbReference>
<dbReference type="AlphaFoldDB" id="A0A4W3HLX8"/>
<keyword evidence="5" id="KW-0804">Transcription</keyword>
<evidence type="ECO:0000259" key="7">
    <source>
        <dbReference type="PROSITE" id="PS51507"/>
    </source>
</evidence>
<dbReference type="GO" id="GO:0045944">
    <property type="term" value="P:positive regulation of transcription by RNA polymerase II"/>
    <property type="evidence" value="ECO:0007669"/>
    <property type="project" value="UniProtKB-ARBA"/>
</dbReference>
<dbReference type="GO" id="GO:0002376">
    <property type="term" value="P:immune system process"/>
    <property type="evidence" value="ECO:0007669"/>
    <property type="project" value="TreeGrafter"/>
</dbReference>
<dbReference type="PANTHER" id="PTHR11949">
    <property type="entry name" value="INTERFERON REGULATORY FACTOR"/>
    <property type="match status" value="1"/>
</dbReference>
<dbReference type="Proteomes" id="UP000314986">
    <property type="component" value="Unassembled WGS sequence"/>
</dbReference>
<proteinExistence type="predicted"/>
<keyword evidence="2" id="KW-0805">Transcription regulation</keyword>
<evidence type="ECO:0000256" key="1">
    <source>
        <dbReference type="ARBA" id="ARBA00004123"/>
    </source>
</evidence>
<accession>A0A4W3HLX8</accession>
<reference evidence="9" key="1">
    <citation type="journal article" date="2006" name="Science">
        <title>Ancient noncoding elements conserved in the human genome.</title>
        <authorList>
            <person name="Venkatesh B."/>
            <person name="Kirkness E.F."/>
            <person name="Loh Y.H."/>
            <person name="Halpern A.L."/>
            <person name="Lee A.P."/>
            <person name="Johnson J."/>
            <person name="Dandona N."/>
            <person name="Viswanathan L.D."/>
            <person name="Tay A."/>
            <person name="Venter J.C."/>
            <person name="Strausberg R.L."/>
            <person name="Brenner S."/>
        </authorList>
    </citation>
    <scope>NUCLEOTIDE SEQUENCE [LARGE SCALE GENOMIC DNA]</scope>
</reference>
<dbReference type="SMART" id="SM00348">
    <property type="entry name" value="IRF"/>
    <property type="match status" value="1"/>
</dbReference>
<reference evidence="9" key="2">
    <citation type="journal article" date="2007" name="PLoS Biol.">
        <title>Survey sequencing and comparative analysis of the elephant shark (Callorhinchus milii) genome.</title>
        <authorList>
            <person name="Venkatesh B."/>
            <person name="Kirkness E.F."/>
            <person name="Loh Y.H."/>
            <person name="Halpern A.L."/>
            <person name="Lee A.P."/>
            <person name="Johnson J."/>
            <person name="Dandona N."/>
            <person name="Viswanathan L.D."/>
            <person name="Tay A."/>
            <person name="Venter J.C."/>
            <person name="Strausberg R.L."/>
            <person name="Brenner S."/>
        </authorList>
    </citation>
    <scope>NUCLEOTIDE SEQUENCE [LARGE SCALE GENOMIC DNA]</scope>
</reference>
<keyword evidence="4" id="KW-0010">Activator</keyword>
<evidence type="ECO:0000313" key="9">
    <source>
        <dbReference type="Proteomes" id="UP000314986"/>
    </source>
</evidence>
<sequence>MSSQKPLLCPWLIEQIDSGNYAGVHWVDPEKTRFRIPWKHGGRQDFSAEDSKIFEAWAIASGRYRPGRDQPDPSVWKRNFRSALNRKAHFRVVKDHTNSLDDPHKIYEICSSDCESMGGGPCNRELVWSARNIIIIIIIIDKTASLLLLLFCPLSPGDRYQSGGRE</sequence>
<keyword evidence="6" id="KW-0539">Nucleus</keyword>
<dbReference type="GO" id="GO:0005634">
    <property type="term" value="C:nucleus"/>
    <property type="evidence" value="ECO:0007669"/>
    <property type="project" value="UniProtKB-SubCell"/>
</dbReference>
<reference evidence="9" key="3">
    <citation type="journal article" date="2014" name="Nature">
        <title>Elephant shark genome provides unique insights into gnathostome evolution.</title>
        <authorList>
            <consortium name="International Elephant Shark Genome Sequencing Consortium"/>
            <person name="Venkatesh B."/>
            <person name="Lee A.P."/>
            <person name="Ravi V."/>
            <person name="Maurya A.K."/>
            <person name="Lian M.M."/>
            <person name="Swann J.B."/>
            <person name="Ohta Y."/>
            <person name="Flajnik M.F."/>
            <person name="Sutoh Y."/>
            <person name="Kasahara M."/>
            <person name="Hoon S."/>
            <person name="Gangu V."/>
            <person name="Roy S.W."/>
            <person name="Irimia M."/>
            <person name="Korzh V."/>
            <person name="Kondrychyn I."/>
            <person name="Lim Z.W."/>
            <person name="Tay B.H."/>
            <person name="Tohari S."/>
            <person name="Kong K.W."/>
            <person name="Ho S."/>
            <person name="Lorente-Galdos B."/>
            <person name="Quilez J."/>
            <person name="Marques-Bonet T."/>
            <person name="Raney B.J."/>
            <person name="Ingham P.W."/>
            <person name="Tay A."/>
            <person name="Hillier L.W."/>
            <person name="Minx P."/>
            <person name="Boehm T."/>
            <person name="Wilson R.K."/>
            <person name="Brenner S."/>
            <person name="Warren W.C."/>
        </authorList>
    </citation>
    <scope>NUCLEOTIDE SEQUENCE [LARGE SCALE GENOMIC DNA]</scope>
</reference>
<keyword evidence="9" id="KW-1185">Reference proteome</keyword>
<dbReference type="CDD" id="cd00103">
    <property type="entry name" value="IRF"/>
    <property type="match status" value="1"/>
</dbReference>
<dbReference type="GO" id="GO:0000978">
    <property type="term" value="F:RNA polymerase II cis-regulatory region sequence-specific DNA binding"/>
    <property type="evidence" value="ECO:0007669"/>
    <property type="project" value="TreeGrafter"/>
</dbReference>
<dbReference type="SUPFAM" id="SSF46785">
    <property type="entry name" value="Winged helix' DNA-binding domain"/>
    <property type="match status" value="1"/>
</dbReference>
<dbReference type="InParanoid" id="A0A4W3HLX8"/>
<dbReference type="Gene3D" id="1.10.10.10">
    <property type="entry name" value="Winged helix-like DNA-binding domain superfamily/Winged helix DNA-binding domain"/>
    <property type="match status" value="1"/>
</dbReference>
<dbReference type="GeneTree" id="ENSGT00940000160569"/>
<comment type="subcellular location">
    <subcellularLocation>
        <location evidence="1">Nucleus</location>
    </subcellularLocation>
</comment>
<evidence type="ECO:0000313" key="8">
    <source>
        <dbReference type="Ensembl" id="ENSCMIP00000010419.1"/>
    </source>
</evidence>
<reference evidence="8" key="5">
    <citation type="submission" date="2025-09" db="UniProtKB">
        <authorList>
            <consortium name="Ensembl"/>
        </authorList>
    </citation>
    <scope>IDENTIFICATION</scope>
</reference>
<name>A0A4W3HLX8_CALMI</name>
<dbReference type="GO" id="GO:0000981">
    <property type="term" value="F:DNA-binding transcription factor activity, RNA polymerase II-specific"/>
    <property type="evidence" value="ECO:0007669"/>
    <property type="project" value="TreeGrafter"/>
</dbReference>